<protein>
    <recommendedName>
        <fullName evidence="4">AAA+ ATPase domain-containing protein</fullName>
    </recommendedName>
</protein>
<dbReference type="InterPro" id="IPR045735">
    <property type="entry name" value="Spore_III_AA_AAA+_ATPase"/>
</dbReference>
<feature type="region of interest" description="Disordered" evidence="3">
    <location>
        <begin position="624"/>
        <end position="647"/>
    </location>
</feature>
<name>A0AAD6A3I7_9POAL</name>
<dbReference type="GO" id="GO:0005524">
    <property type="term" value="F:ATP binding"/>
    <property type="evidence" value="ECO:0007669"/>
    <property type="project" value="UniProtKB-KW"/>
</dbReference>
<comment type="caution">
    <text evidence="5">The sequence shown here is derived from an EMBL/GenBank/DDBJ whole genome shotgun (WGS) entry which is preliminary data.</text>
</comment>
<evidence type="ECO:0000259" key="4">
    <source>
        <dbReference type="SMART" id="SM00382"/>
    </source>
</evidence>
<dbReference type="PANTHER" id="PTHR20953:SF3">
    <property type="entry name" value="P-LOOP CONTAINING NUCLEOSIDE TRIPHOSPHATE HYDROLASES SUPERFAMILY PROTEIN"/>
    <property type="match status" value="1"/>
</dbReference>
<dbReference type="CDD" id="cd00009">
    <property type="entry name" value="AAA"/>
    <property type="match status" value="1"/>
</dbReference>
<dbReference type="InterPro" id="IPR034081">
    <property type="entry name" value="R3H_AAA"/>
</dbReference>
<dbReference type="FunFam" id="3.40.50.300:FF:001088">
    <property type="entry name" value="uncharacterized protein ycf45 isoform X2"/>
    <property type="match status" value="1"/>
</dbReference>
<dbReference type="PANTHER" id="PTHR20953">
    <property type="entry name" value="KINASE-RELATED"/>
    <property type="match status" value="1"/>
</dbReference>
<dbReference type="SUPFAM" id="SSF52540">
    <property type="entry name" value="P-loop containing nucleoside triphosphate hydrolases"/>
    <property type="match status" value="1"/>
</dbReference>
<dbReference type="Pfam" id="PF19568">
    <property type="entry name" value="Spore_III_AA"/>
    <property type="match status" value="1"/>
</dbReference>
<accession>A0AAD6A3I7</accession>
<evidence type="ECO:0000313" key="5">
    <source>
        <dbReference type="EMBL" id="KAJ3708965.1"/>
    </source>
</evidence>
<dbReference type="InterPro" id="IPR027417">
    <property type="entry name" value="P-loop_NTPase"/>
</dbReference>
<proteinExistence type="predicted"/>
<feature type="domain" description="AAA+ ATPase" evidence="4">
    <location>
        <begin position="192"/>
        <end position="323"/>
    </location>
</feature>
<keyword evidence="1" id="KW-0547">Nucleotide-binding</keyword>
<dbReference type="Pfam" id="PF25516">
    <property type="entry name" value="PTPase"/>
    <property type="match status" value="1"/>
</dbReference>
<dbReference type="InterPro" id="IPR058670">
    <property type="entry name" value="PTPase_dom"/>
</dbReference>
<dbReference type="CDD" id="cd02645">
    <property type="entry name" value="R3H_AAA"/>
    <property type="match status" value="1"/>
</dbReference>
<evidence type="ECO:0000256" key="3">
    <source>
        <dbReference type="SAM" id="MobiDB-lite"/>
    </source>
</evidence>
<evidence type="ECO:0000313" key="6">
    <source>
        <dbReference type="Proteomes" id="UP001210211"/>
    </source>
</evidence>
<evidence type="ECO:0000256" key="1">
    <source>
        <dbReference type="ARBA" id="ARBA00022741"/>
    </source>
</evidence>
<sequence>MLLLRVSFPLLPPSPSLPSTRLPSSLFFPHFYAPTLPCFSLPPGPTSLFSFPKVYKDSPNSSFVVGDDINEIDSSDIGRLLELLPGELRQRVADHPQRNELVEIVMDLGRRPVARFPSGDVFLSDRPISAQDILHATSQVGDFGEDNRAGISRTLHRISAIRNRKGTIIGLTCRVGRAVTGSANLLRDLVKEGSSLLLIGPPGVGKTTIIREIARMLADDHKKRVMIVDTSNEIGGDGDIPHPGIGGARRLQVPDSDTQHKVLIEAVENHMPQVIVIDEIGTKLEAMAASTIAQRGIQLVATAHGVTIENLVMNPSLEMLVGGIQSVTLGDEEASRRGVQKTVLERQGPSTFTCGVEIISKTELRVHSNLEATVDALLSGRAPYYEVRKLGPDGPIIEIPVKEQLLNLTSTKDVSNENFGIGGALKHGFPRRKERSHDNGFLVYAYGISEKNVSEAIMQLGMDGIVKTTDDMSEADALLALSSKIKKNQHIEEFAKSQGIPIFVTKTNTLVQVRKAVRALVNEHAIIADAFTGKEQLSLSEKADALEEARLAIEKTVIPNGQSVLLLPRSQPIISAQIELIESFRLKWETVSRENLVCLRILPLEADDEENGLYGKILEGFEDLSDDGENGTDGSQNGVARLRPLPD</sequence>
<keyword evidence="2" id="KW-0067">ATP-binding</keyword>
<evidence type="ECO:0000256" key="2">
    <source>
        <dbReference type="ARBA" id="ARBA00022840"/>
    </source>
</evidence>
<dbReference type="Proteomes" id="UP001210211">
    <property type="component" value="Unassembled WGS sequence"/>
</dbReference>
<dbReference type="GO" id="GO:0009507">
    <property type="term" value="C:chloroplast"/>
    <property type="evidence" value="ECO:0007669"/>
    <property type="project" value="TreeGrafter"/>
</dbReference>
<dbReference type="SMART" id="SM00382">
    <property type="entry name" value="AAA"/>
    <property type="match status" value="1"/>
</dbReference>
<organism evidence="5 6">
    <name type="scientific">Rhynchospora tenuis</name>
    <dbReference type="NCBI Taxonomy" id="198213"/>
    <lineage>
        <taxon>Eukaryota</taxon>
        <taxon>Viridiplantae</taxon>
        <taxon>Streptophyta</taxon>
        <taxon>Embryophyta</taxon>
        <taxon>Tracheophyta</taxon>
        <taxon>Spermatophyta</taxon>
        <taxon>Magnoliopsida</taxon>
        <taxon>Liliopsida</taxon>
        <taxon>Poales</taxon>
        <taxon>Cyperaceae</taxon>
        <taxon>Cyperoideae</taxon>
        <taxon>Rhynchosporeae</taxon>
        <taxon>Rhynchospora</taxon>
    </lineage>
</organism>
<dbReference type="Gene3D" id="3.40.50.300">
    <property type="entry name" value="P-loop containing nucleotide triphosphate hydrolases"/>
    <property type="match status" value="1"/>
</dbReference>
<keyword evidence="6" id="KW-1185">Reference proteome</keyword>
<dbReference type="InterPro" id="IPR003593">
    <property type="entry name" value="AAA+_ATPase"/>
</dbReference>
<gene>
    <name evidence="5" type="ORF">LUZ61_012670</name>
</gene>
<dbReference type="AlphaFoldDB" id="A0AAD6A3I7"/>
<dbReference type="EMBL" id="JAMRDG010000001">
    <property type="protein sequence ID" value="KAJ3708965.1"/>
    <property type="molecule type" value="Genomic_DNA"/>
</dbReference>
<reference evidence="5 6" key="1">
    <citation type="journal article" date="2022" name="Cell">
        <title>Repeat-based holocentromeres influence genome architecture and karyotype evolution.</title>
        <authorList>
            <person name="Hofstatter P.G."/>
            <person name="Thangavel G."/>
            <person name="Lux T."/>
            <person name="Neumann P."/>
            <person name="Vondrak T."/>
            <person name="Novak P."/>
            <person name="Zhang M."/>
            <person name="Costa L."/>
            <person name="Castellani M."/>
            <person name="Scott A."/>
            <person name="Toegelov H."/>
            <person name="Fuchs J."/>
            <person name="Mata-Sucre Y."/>
            <person name="Dias Y."/>
            <person name="Vanzela A.L.L."/>
            <person name="Huettel B."/>
            <person name="Almeida C.C.S."/>
            <person name="Simkova H."/>
            <person name="Souza G."/>
            <person name="Pedrosa-Harand A."/>
            <person name="Macas J."/>
            <person name="Mayer K.F.X."/>
            <person name="Houben A."/>
            <person name="Marques A."/>
        </authorList>
    </citation>
    <scope>NUCLEOTIDE SEQUENCE [LARGE SCALE GENOMIC DNA]</scope>
    <source>
        <strain evidence="5">RhyTen1mFocal</strain>
    </source>
</reference>